<comment type="caution">
    <text evidence="1">The sequence shown here is derived from an EMBL/GenBank/DDBJ whole genome shotgun (WGS) entry which is preliminary data.</text>
</comment>
<evidence type="ECO:0000313" key="1">
    <source>
        <dbReference type="EMBL" id="MVM36252.1"/>
    </source>
</evidence>
<keyword evidence="2" id="KW-1185">Reference proteome</keyword>
<reference evidence="1 2" key="1">
    <citation type="submission" date="2019-12" db="EMBL/GenBank/DDBJ databases">
        <title>Spirosoma sp. HMF4905 genome sequencing and assembly.</title>
        <authorList>
            <person name="Kang H."/>
            <person name="Cha I."/>
            <person name="Kim H."/>
            <person name="Joh K."/>
        </authorList>
    </citation>
    <scope>NUCLEOTIDE SEQUENCE [LARGE SCALE GENOMIC DNA]</scope>
    <source>
        <strain evidence="1 2">HMF4905</strain>
    </source>
</reference>
<sequence length="84" mass="9362">MADFSITLEGHTIEIDTSSWNGSEAILYDGDVVSKKRSFMYLTAHSFQVKENEESIVYEVNVIAGMTGHGYIVRRNGVIVAHEP</sequence>
<dbReference type="Proteomes" id="UP000436006">
    <property type="component" value="Unassembled WGS sequence"/>
</dbReference>
<protein>
    <submittedName>
        <fullName evidence="1">Uncharacterized protein</fullName>
    </submittedName>
</protein>
<gene>
    <name evidence="1" type="ORF">GO755_39950</name>
</gene>
<dbReference type="AlphaFoldDB" id="A0A7K1SR27"/>
<evidence type="ECO:0000313" key="2">
    <source>
        <dbReference type="Proteomes" id="UP000436006"/>
    </source>
</evidence>
<accession>A0A7K1SR27</accession>
<dbReference type="EMBL" id="WPIN01000035">
    <property type="protein sequence ID" value="MVM36252.1"/>
    <property type="molecule type" value="Genomic_DNA"/>
</dbReference>
<organism evidence="1 2">
    <name type="scientific">Spirosoma arboris</name>
    <dbReference type="NCBI Taxonomy" id="2682092"/>
    <lineage>
        <taxon>Bacteria</taxon>
        <taxon>Pseudomonadati</taxon>
        <taxon>Bacteroidota</taxon>
        <taxon>Cytophagia</taxon>
        <taxon>Cytophagales</taxon>
        <taxon>Cytophagaceae</taxon>
        <taxon>Spirosoma</taxon>
    </lineage>
</organism>
<dbReference type="RefSeq" id="WP_157591050.1">
    <property type="nucleotide sequence ID" value="NZ_WPIN01000035.1"/>
</dbReference>
<name>A0A7K1SR27_9BACT</name>
<proteinExistence type="predicted"/>